<dbReference type="Gene3D" id="2.20.25.240">
    <property type="match status" value="1"/>
</dbReference>
<evidence type="ECO:0000256" key="3">
    <source>
        <dbReference type="ARBA" id="ARBA00022833"/>
    </source>
</evidence>
<reference evidence="6 7" key="1">
    <citation type="journal article" date="2007" name="Nature">
        <title>Evolution of genes and genomes on the Drosophila phylogeny.</title>
        <authorList>
            <consortium name="Drosophila 12 Genomes Consortium"/>
            <person name="Clark A.G."/>
            <person name="Eisen M.B."/>
            <person name="Smith D.R."/>
            <person name="Bergman C.M."/>
            <person name="Oliver B."/>
            <person name="Markow T.A."/>
            <person name="Kaufman T.C."/>
            <person name="Kellis M."/>
            <person name="Gelbart W."/>
            <person name="Iyer V.N."/>
            <person name="Pollard D.A."/>
            <person name="Sackton T.B."/>
            <person name="Larracuente A.M."/>
            <person name="Singh N.D."/>
            <person name="Abad J.P."/>
            <person name="Abt D.N."/>
            <person name="Adryan B."/>
            <person name="Aguade M."/>
            <person name="Akashi H."/>
            <person name="Anderson W.W."/>
            <person name="Aquadro C.F."/>
            <person name="Ardell D.H."/>
            <person name="Arguello R."/>
            <person name="Artieri C.G."/>
            <person name="Barbash D.A."/>
            <person name="Barker D."/>
            <person name="Barsanti P."/>
            <person name="Batterham P."/>
            <person name="Batzoglou S."/>
            <person name="Begun D."/>
            <person name="Bhutkar A."/>
            <person name="Blanco E."/>
            <person name="Bosak S.A."/>
            <person name="Bradley R.K."/>
            <person name="Brand A.D."/>
            <person name="Brent M.R."/>
            <person name="Brooks A.N."/>
            <person name="Brown R.H."/>
            <person name="Butlin R.K."/>
            <person name="Caggese C."/>
            <person name="Calvi B.R."/>
            <person name="Bernardo de Carvalho A."/>
            <person name="Caspi A."/>
            <person name="Castrezana S."/>
            <person name="Celniker S.E."/>
            <person name="Chang J.L."/>
            <person name="Chapple C."/>
            <person name="Chatterji S."/>
            <person name="Chinwalla A."/>
            <person name="Civetta A."/>
            <person name="Clifton S.W."/>
            <person name="Comeron J.M."/>
            <person name="Costello J.C."/>
            <person name="Coyne J.A."/>
            <person name="Daub J."/>
            <person name="David R.G."/>
            <person name="Delcher A.L."/>
            <person name="Delehaunty K."/>
            <person name="Do C.B."/>
            <person name="Ebling H."/>
            <person name="Edwards K."/>
            <person name="Eickbush T."/>
            <person name="Evans J.D."/>
            <person name="Filipski A."/>
            <person name="Findeiss S."/>
            <person name="Freyhult E."/>
            <person name="Fulton L."/>
            <person name="Fulton R."/>
            <person name="Garcia A.C."/>
            <person name="Gardiner A."/>
            <person name="Garfield D.A."/>
            <person name="Garvin B.E."/>
            <person name="Gibson G."/>
            <person name="Gilbert D."/>
            <person name="Gnerre S."/>
            <person name="Godfrey J."/>
            <person name="Good R."/>
            <person name="Gotea V."/>
            <person name="Gravely B."/>
            <person name="Greenberg A.J."/>
            <person name="Griffiths-Jones S."/>
            <person name="Gross S."/>
            <person name="Guigo R."/>
            <person name="Gustafson E.A."/>
            <person name="Haerty W."/>
            <person name="Hahn M.W."/>
            <person name="Halligan D.L."/>
            <person name="Halpern A.L."/>
            <person name="Halter G.M."/>
            <person name="Han M.V."/>
            <person name="Heger A."/>
            <person name="Hillier L."/>
            <person name="Hinrichs A.S."/>
            <person name="Holmes I."/>
            <person name="Hoskins R.A."/>
            <person name="Hubisz M.J."/>
            <person name="Hultmark D."/>
            <person name="Huntley M.A."/>
            <person name="Jaffe D.B."/>
            <person name="Jagadeeshan S."/>
            <person name="Jeck W.R."/>
            <person name="Johnson J."/>
            <person name="Jones C.D."/>
            <person name="Jordan W.C."/>
            <person name="Karpen G.H."/>
            <person name="Kataoka E."/>
            <person name="Keightley P.D."/>
            <person name="Kheradpour P."/>
            <person name="Kirkness E.F."/>
            <person name="Koerich L.B."/>
            <person name="Kristiansen K."/>
            <person name="Kudrna D."/>
            <person name="Kulathinal R.J."/>
            <person name="Kumar S."/>
            <person name="Kwok R."/>
            <person name="Lander E."/>
            <person name="Langley C.H."/>
            <person name="Lapoint R."/>
            <person name="Lazzaro B.P."/>
            <person name="Lee S.J."/>
            <person name="Levesque L."/>
            <person name="Li R."/>
            <person name="Lin C.F."/>
            <person name="Lin M.F."/>
            <person name="Lindblad-Toh K."/>
            <person name="Llopart A."/>
            <person name="Long M."/>
            <person name="Low L."/>
            <person name="Lozovsky E."/>
            <person name="Lu J."/>
            <person name="Luo M."/>
            <person name="Machado C.A."/>
            <person name="Makalowski W."/>
            <person name="Marzo M."/>
            <person name="Matsuda M."/>
            <person name="Matzkin L."/>
            <person name="McAllister B."/>
            <person name="McBride C.S."/>
            <person name="McKernan B."/>
            <person name="McKernan K."/>
            <person name="Mendez-Lago M."/>
            <person name="Minx P."/>
            <person name="Mollenhauer M.U."/>
            <person name="Montooth K."/>
            <person name="Mount S.M."/>
            <person name="Mu X."/>
            <person name="Myers E."/>
            <person name="Negre B."/>
            <person name="Newfeld S."/>
            <person name="Nielsen R."/>
            <person name="Noor M.A."/>
            <person name="O'Grady P."/>
            <person name="Pachter L."/>
            <person name="Papaceit M."/>
            <person name="Parisi M.J."/>
            <person name="Parisi M."/>
            <person name="Parts L."/>
            <person name="Pedersen J.S."/>
            <person name="Pesole G."/>
            <person name="Phillippy A.M."/>
            <person name="Ponting C.P."/>
            <person name="Pop M."/>
            <person name="Porcelli D."/>
            <person name="Powell J.R."/>
            <person name="Prohaska S."/>
            <person name="Pruitt K."/>
            <person name="Puig M."/>
            <person name="Quesneville H."/>
            <person name="Ram K.R."/>
            <person name="Rand D."/>
            <person name="Rasmussen M.D."/>
            <person name="Reed L.K."/>
            <person name="Reenan R."/>
            <person name="Reily A."/>
            <person name="Remington K.A."/>
            <person name="Rieger T.T."/>
            <person name="Ritchie M.G."/>
            <person name="Robin C."/>
            <person name="Rogers Y.H."/>
            <person name="Rohde C."/>
            <person name="Rozas J."/>
            <person name="Rubenfield M.J."/>
            <person name="Ruiz A."/>
            <person name="Russo S."/>
            <person name="Salzberg S.L."/>
            <person name="Sanchez-Gracia A."/>
            <person name="Saranga D.J."/>
            <person name="Sato H."/>
            <person name="Schaeffer S.W."/>
            <person name="Schatz M.C."/>
            <person name="Schlenke T."/>
            <person name="Schwartz R."/>
            <person name="Segarra C."/>
            <person name="Singh R.S."/>
            <person name="Sirot L."/>
            <person name="Sirota M."/>
            <person name="Sisneros N.B."/>
            <person name="Smith C.D."/>
            <person name="Smith T.F."/>
            <person name="Spieth J."/>
            <person name="Stage D.E."/>
            <person name="Stark A."/>
            <person name="Stephan W."/>
            <person name="Strausberg R.L."/>
            <person name="Strempel S."/>
            <person name="Sturgill D."/>
            <person name="Sutton G."/>
            <person name="Sutton G.G."/>
            <person name="Tao W."/>
            <person name="Teichmann S."/>
            <person name="Tobari Y.N."/>
            <person name="Tomimura Y."/>
            <person name="Tsolas J.M."/>
            <person name="Valente V.L."/>
            <person name="Venter E."/>
            <person name="Venter J.C."/>
            <person name="Vicario S."/>
            <person name="Vieira F.G."/>
            <person name="Vilella A.J."/>
            <person name="Villasante A."/>
            <person name="Walenz B."/>
            <person name="Wang J."/>
            <person name="Wasserman M."/>
            <person name="Watts T."/>
            <person name="Wilson D."/>
            <person name="Wilson R.K."/>
            <person name="Wing R.A."/>
            <person name="Wolfner M.F."/>
            <person name="Wong A."/>
            <person name="Wong G.K."/>
            <person name="Wu C.I."/>
            <person name="Wu G."/>
            <person name="Yamamoto D."/>
            <person name="Yang H.P."/>
            <person name="Yang S.P."/>
            <person name="Yorke J.A."/>
            <person name="Yoshida K."/>
            <person name="Zdobnov E."/>
            <person name="Zhang P."/>
            <person name="Zhang Y."/>
            <person name="Zimin A.V."/>
            <person name="Baldwin J."/>
            <person name="Abdouelleil A."/>
            <person name="Abdulkadir J."/>
            <person name="Abebe A."/>
            <person name="Abera B."/>
            <person name="Abreu J."/>
            <person name="Acer S.C."/>
            <person name="Aftuck L."/>
            <person name="Alexander A."/>
            <person name="An P."/>
            <person name="Anderson E."/>
            <person name="Anderson S."/>
            <person name="Arachi H."/>
            <person name="Azer M."/>
            <person name="Bachantsang P."/>
            <person name="Barry A."/>
            <person name="Bayul T."/>
            <person name="Berlin A."/>
            <person name="Bessette D."/>
            <person name="Bloom T."/>
            <person name="Blye J."/>
            <person name="Boguslavskiy L."/>
            <person name="Bonnet C."/>
            <person name="Boukhgalter B."/>
            <person name="Bourzgui I."/>
            <person name="Brown A."/>
            <person name="Cahill P."/>
            <person name="Channer S."/>
            <person name="Cheshatsang Y."/>
            <person name="Chuda L."/>
            <person name="Citroen M."/>
            <person name="Collymore A."/>
            <person name="Cooke P."/>
            <person name="Costello M."/>
            <person name="D'Aco K."/>
            <person name="Daza R."/>
            <person name="De Haan G."/>
            <person name="DeGray S."/>
            <person name="DeMaso C."/>
            <person name="Dhargay N."/>
            <person name="Dooley K."/>
            <person name="Dooley E."/>
            <person name="Doricent M."/>
            <person name="Dorje P."/>
            <person name="Dorjee K."/>
            <person name="Dupes A."/>
            <person name="Elong R."/>
            <person name="Falk J."/>
            <person name="Farina A."/>
            <person name="Faro S."/>
            <person name="Ferguson D."/>
            <person name="Fisher S."/>
            <person name="Foley C.D."/>
            <person name="Franke A."/>
            <person name="Friedrich D."/>
            <person name="Gadbois L."/>
            <person name="Gearin G."/>
            <person name="Gearin C.R."/>
            <person name="Giannoukos G."/>
            <person name="Goode T."/>
            <person name="Graham J."/>
            <person name="Grandbois E."/>
            <person name="Grewal S."/>
            <person name="Gyaltsen K."/>
            <person name="Hafez N."/>
            <person name="Hagos B."/>
            <person name="Hall J."/>
            <person name="Henson C."/>
            <person name="Hollinger A."/>
            <person name="Honan T."/>
            <person name="Huard M.D."/>
            <person name="Hughes L."/>
            <person name="Hurhula B."/>
            <person name="Husby M.E."/>
            <person name="Kamat A."/>
            <person name="Kanga B."/>
            <person name="Kashin S."/>
            <person name="Khazanovich D."/>
            <person name="Kisner P."/>
            <person name="Lance K."/>
            <person name="Lara M."/>
            <person name="Lee W."/>
            <person name="Lennon N."/>
            <person name="Letendre F."/>
            <person name="LeVine R."/>
            <person name="Lipovsky A."/>
            <person name="Liu X."/>
            <person name="Liu J."/>
            <person name="Liu S."/>
            <person name="Lokyitsang T."/>
            <person name="Lokyitsang Y."/>
            <person name="Lubonja R."/>
            <person name="Lui A."/>
            <person name="MacDonald P."/>
            <person name="Magnisalis V."/>
            <person name="Maru K."/>
            <person name="Matthews C."/>
            <person name="McCusker W."/>
            <person name="McDonough S."/>
            <person name="Mehta T."/>
            <person name="Meldrim J."/>
            <person name="Meneus L."/>
            <person name="Mihai O."/>
            <person name="Mihalev A."/>
            <person name="Mihova T."/>
            <person name="Mittelman R."/>
            <person name="Mlenga V."/>
            <person name="Montmayeur A."/>
            <person name="Mulrain L."/>
            <person name="Navidi A."/>
            <person name="Naylor J."/>
            <person name="Negash T."/>
            <person name="Nguyen T."/>
            <person name="Nguyen N."/>
            <person name="Nicol R."/>
            <person name="Norbu C."/>
            <person name="Norbu N."/>
            <person name="Novod N."/>
            <person name="O'Neill B."/>
            <person name="Osman S."/>
            <person name="Markiewicz E."/>
            <person name="Oyono O.L."/>
            <person name="Patti C."/>
            <person name="Phunkhang P."/>
            <person name="Pierre F."/>
            <person name="Priest M."/>
            <person name="Raghuraman S."/>
            <person name="Rege F."/>
            <person name="Reyes R."/>
            <person name="Rise C."/>
            <person name="Rogov P."/>
            <person name="Ross K."/>
            <person name="Ryan E."/>
            <person name="Settipalli S."/>
            <person name="Shea T."/>
            <person name="Sherpa N."/>
            <person name="Shi L."/>
            <person name="Shih D."/>
            <person name="Sparrow T."/>
            <person name="Spaulding J."/>
            <person name="Stalker J."/>
            <person name="Stange-Thomann N."/>
            <person name="Stavropoulos S."/>
            <person name="Stone C."/>
            <person name="Strader C."/>
            <person name="Tesfaye S."/>
            <person name="Thomson T."/>
            <person name="Thoulutsang Y."/>
            <person name="Thoulutsang D."/>
            <person name="Topham K."/>
            <person name="Topping I."/>
            <person name="Tsamla T."/>
            <person name="Vassiliev H."/>
            <person name="Vo A."/>
            <person name="Wangchuk T."/>
            <person name="Wangdi T."/>
            <person name="Weiand M."/>
            <person name="Wilkinson J."/>
            <person name="Wilson A."/>
            <person name="Yadav S."/>
            <person name="Young G."/>
            <person name="Yu Q."/>
            <person name="Zembek L."/>
            <person name="Zhong D."/>
            <person name="Zimmer A."/>
            <person name="Zwirko Z."/>
            <person name="Jaffe D.B."/>
            <person name="Alvarez P."/>
            <person name="Brockman W."/>
            <person name="Butler J."/>
            <person name="Chin C."/>
            <person name="Gnerre S."/>
            <person name="Grabherr M."/>
            <person name="Kleber M."/>
            <person name="Mauceli E."/>
            <person name="MacCallum I."/>
        </authorList>
    </citation>
    <scope>NUCLEOTIDE SEQUENCE [LARGE SCALE GENOMIC DNA]</scope>
    <source>
        <strain evidence="7">Tucson 14030-0811.24</strain>
    </source>
</reference>
<dbReference type="Proteomes" id="UP000007798">
    <property type="component" value="Unassembled WGS sequence"/>
</dbReference>
<organism evidence="6 7">
    <name type="scientific">Drosophila willistoni</name>
    <name type="common">Fruit fly</name>
    <dbReference type="NCBI Taxonomy" id="7260"/>
    <lineage>
        <taxon>Eukaryota</taxon>
        <taxon>Metazoa</taxon>
        <taxon>Ecdysozoa</taxon>
        <taxon>Arthropoda</taxon>
        <taxon>Hexapoda</taxon>
        <taxon>Insecta</taxon>
        <taxon>Pterygota</taxon>
        <taxon>Neoptera</taxon>
        <taxon>Endopterygota</taxon>
        <taxon>Diptera</taxon>
        <taxon>Brachycera</taxon>
        <taxon>Muscomorpha</taxon>
        <taxon>Ephydroidea</taxon>
        <taxon>Drosophilidae</taxon>
        <taxon>Drosophila</taxon>
        <taxon>Sophophora</taxon>
    </lineage>
</organism>
<dbReference type="AlphaFoldDB" id="A0A0Q9WW25"/>
<dbReference type="EMBL" id="CH964272">
    <property type="protein sequence ID" value="KRG00204.1"/>
    <property type="molecule type" value="Genomic_DNA"/>
</dbReference>
<name>A0A0Q9WW25_DROWI</name>
<protein>
    <recommendedName>
        <fullName evidence="5">FLYWCH-type domain-containing protein</fullName>
    </recommendedName>
</protein>
<dbReference type="Pfam" id="PF04500">
    <property type="entry name" value="FLYWCH"/>
    <property type="match status" value="1"/>
</dbReference>
<dbReference type="GO" id="GO:0008270">
    <property type="term" value="F:zinc ion binding"/>
    <property type="evidence" value="ECO:0007669"/>
    <property type="project" value="UniProtKB-KW"/>
</dbReference>
<evidence type="ECO:0000313" key="7">
    <source>
        <dbReference type="Proteomes" id="UP000007798"/>
    </source>
</evidence>
<feature type="compositionally biased region" description="Basic and acidic residues" evidence="4">
    <location>
        <begin position="72"/>
        <end position="89"/>
    </location>
</feature>
<gene>
    <name evidence="6" type="primary">Dwil\GK26933</name>
    <name evidence="6" type="ORF">Dwil_GK26933</name>
</gene>
<keyword evidence="3" id="KW-0862">Zinc</keyword>
<feature type="domain" description="FLYWCH-type" evidence="5">
    <location>
        <begin position="13"/>
        <end position="73"/>
    </location>
</feature>
<accession>A0A0Q9WW25</accession>
<evidence type="ECO:0000313" key="6">
    <source>
        <dbReference type="EMBL" id="KRG00204.1"/>
    </source>
</evidence>
<sequence>MNYNSVAYTSFFYTKGQRGSVKLNYDGHCYVKFMENSRGKKWICATRSTTKCRARIRITNDNCLEILHGTHNHDKSKRAPKDRSRDRMRCKVKAKK</sequence>
<dbReference type="InParanoid" id="A0A0Q9WW25"/>
<keyword evidence="7" id="KW-1185">Reference proteome</keyword>
<proteinExistence type="predicted"/>
<evidence type="ECO:0000256" key="2">
    <source>
        <dbReference type="ARBA" id="ARBA00022771"/>
    </source>
</evidence>
<evidence type="ECO:0000256" key="4">
    <source>
        <dbReference type="SAM" id="MobiDB-lite"/>
    </source>
</evidence>
<feature type="region of interest" description="Disordered" evidence="4">
    <location>
        <begin position="72"/>
        <end position="96"/>
    </location>
</feature>
<keyword evidence="2" id="KW-0863">Zinc-finger</keyword>
<dbReference type="OrthoDB" id="7761241at2759"/>
<evidence type="ECO:0000256" key="1">
    <source>
        <dbReference type="ARBA" id="ARBA00022723"/>
    </source>
</evidence>
<keyword evidence="1" id="KW-0479">Metal-binding</keyword>
<evidence type="ECO:0000259" key="5">
    <source>
        <dbReference type="Pfam" id="PF04500"/>
    </source>
</evidence>
<dbReference type="InterPro" id="IPR007588">
    <property type="entry name" value="Znf_FLYWCH"/>
</dbReference>